<comment type="subcellular location">
    <subcellularLocation>
        <location evidence="1">Cell membrane</location>
        <topology evidence="1">Multi-pass membrane protein</topology>
    </subcellularLocation>
</comment>
<organism evidence="13 14">
    <name type="scientific">Paenibacillus athensensis</name>
    <dbReference type="NCBI Taxonomy" id="1967502"/>
    <lineage>
        <taxon>Bacteria</taxon>
        <taxon>Bacillati</taxon>
        <taxon>Bacillota</taxon>
        <taxon>Bacilli</taxon>
        <taxon>Bacillales</taxon>
        <taxon>Paenibacillaceae</taxon>
        <taxon>Paenibacillus</taxon>
    </lineage>
</organism>
<dbReference type="EMBL" id="MYFO01000009">
    <property type="protein sequence ID" value="TFE88607.1"/>
    <property type="molecule type" value="Genomic_DNA"/>
</dbReference>
<dbReference type="PROSITE" id="PS50893">
    <property type="entry name" value="ABC_TRANSPORTER_2"/>
    <property type="match status" value="1"/>
</dbReference>
<dbReference type="GO" id="GO:0015421">
    <property type="term" value="F:ABC-type oligopeptide transporter activity"/>
    <property type="evidence" value="ECO:0007669"/>
    <property type="project" value="TreeGrafter"/>
</dbReference>
<dbReference type="Proteomes" id="UP000298246">
    <property type="component" value="Unassembled WGS sequence"/>
</dbReference>
<dbReference type="PANTHER" id="PTHR43394:SF1">
    <property type="entry name" value="ATP-BINDING CASSETTE SUB-FAMILY B MEMBER 10, MITOCHONDRIAL"/>
    <property type="match status" value="1"/>
</dbReference>
<evidence type="ECO:0000256" key="8">
    <source>
        <dbReference type="ARBA" id="ARBA00023136"/>
    </source>
</evidence>
<sequence>MQEVLPMKSKAESERYKGQKETEPPSPVAGSPAADVQPSEVGRRKRAADASSAIGGGTAPRPSSGPADSFAHRSNAQSRLPRAGRAADAPAPADAKAAVPWGRVLRLFRPYWRRLAVIVLLALAATLIGLGTPLAMRAIVDIAIPQRDFKLLALFAAVMVASPVLKGSINVWQNHMNNKISQSVTYDLRRAIFRNVQRQSMSFFTHTKIGDIIQRVISDVQSVQGTVTGTIVSWVTQSVQIVISIVILLHLDWRLTLVAFVALPLLIWPARRVSHRRTAMRRETQALYGRMSSQLAESFGVSGALLTRLFGRETAEADRFFALNKQAMQLELKLRLIGRWSGMMSAISSPLGAAVIYLFGGWSVMSGRMSLGDLIAFVSLTGRLYDPISTLFNAHLDMASSLGTMQRIFEFTDLPAEMAEQHDAAPLPLVRGDVEFRSVSYAYASGTPALADISFRLPAGGMLALVGPSGAGKTTLIGMLARLHDPTHGDVLIDGYDVRRVTLASLRSQLAYVTQEPFLLHATIADNLRLAREDASRQELEQACRQACIHDFIAALPDGYETVVGERGHRLSGGEKQRIAIARAMLKNPRILVLDEATSHLDSESEAQVQAALETLMKGRTTLVIAHRLSTILSADRILVLNHGRVAESGTHEELLERDGLYARLYRTQFA</sequence>
<dbReference type="AlphaFoldDB" id="A0A4Y8Q4K4"/>
<feature type="compositionally biased region" description="Low complexity" evidence="9">
    <location>
        <begin position="81"/>
        <end position="92"/>
    </location>
</feature>
<keyword evidence="8 10" id="KW-0472">Membrane</keyword>
<keyword evidence="7 10" id="KW-1133">Transmembrane helix</keyword>
<dbReference type="PROSITE" id="PS50929">
    <property type="entry name" value="ABC_TM1F"/>
    <property type="match status" value="1"/>
</dbReference>
<feature type="transmembrane region" description="Helical" evidence="10">
    <location>
        <begin position="151"/>
        <end position="172"/>
    </location>
</feature>
<keyword evidence="2" id="KW-0813">Transport</keyword>
<evidence type="ECO:0000313" key="14">
    <source>
        <dbReference type="Proteomes" id="UP000298246"/>
    </source>
</evidence>
<gene>
    <name evidence="13" type="ORF">B5M42_09150</name>
</gene>
<evidence type="ECO:0000256" key="5">
    <source>
        <dbReference type="ARBA" id="ARBA00022741"/>
    </source>
</evidence>
<accession>A0A4Y8Q4K4</accession>
<evidence type="ECO:0000313" key="13">
    <source>
        <dbReference type="EMBL" id="TFE88607.1"/>
    </source>
</evidence>
<dbReference type="GO" id="GO:0005524">
    <property type="term" value="F:ATP binding"/>
    <property type="evidence" value="ECO:0007669"/>
    <property type="project" value="UniProtKB-KW"/>
</dbReference>
<dbReference type="PANTHER" id="PTHR43394">
    <property type="entry name" value="ATP-DEPENDENT PERMEASE MDL1, MITOCHONDRIAL"/>
    <property type="match status" value="1"/>
</dbReference>
<evidence type="ECO:0000256" key="10">
    <source>
        <dbReference type="SAM" id="Phobius"/>
    </source>
</evidence>
<dbReference type="GO" id="GO:0016887">
    <property type="term" value="F:ATP hydrolysis activity"/>
    <property type="evidence" value="ECO:0007669"/>
    <property type="project" value="InterPro"/>
</dbReference>
<dbReference type="InterPro" id="IPR036640">
    <property type="entry name" value="ABC1_TM_sf"/>
</dbReference>
<evidence type="ECO:0000256" key="2">
    <source>
        <dbReference type="ARBA" id="ARBA00022448"/>
    </source>
</evidence>
<keyword evidence="14" id="KW-1185">Reference proteome</keyword>
<feature type="transmembrane region" description="Helical" evidence="10">
    <location>
        <begin position="255"/>
        <end position="273"/>
    </location>
</feature>
<dbReference type="OrthoDB" id="9770415at2"/>
<proteinExistence type="predicted"/>
<dbReference type="Pfam" id="PF00005">
    <property type="entry name" value="ABC_tran"/>
    <property type="match status" value="1"/>
</dbReference>
<dbReference type="InterPro" id="IPR011527">
    <property type="entry name" value="ABC1_TM_dom"/>
</dbReference>
<keyword evidence="3" id="KW-1003">Cell membrane</keyword>
<evidence type="ECO:0000256" key="9">
    <source>
        <dbReference type="SAM" id="MobiDB-lite"/>
    </source>
</evidence>
<dbReference type="InterPro" id="IPR017871">
    <property type="entry name" value="ABC_transporter-like_CS"/>
</dbReference>
<keyword evidence="5" id="KW-0547">Nucleotide-binding</keyword>
<dbReference type="Gene3D" id="1.20.1560.10">
    <property type="entry name" value="ABC transporter type 1, transmembrane domain"/>
    <property type="match status" value="1"/>
</dbReference>
<dbReference type="CDD" id="cd18550">
    <property type="entry name" value="ABC_6TM_exporter_like"/>
    <property type="match status" value="1"/>
</dbReference>
<dbReference type="SMART" id="SM00382">
    <property type="entry name" value="AAA"/>
    <property type="match status" value="1"/>
</dbReference>
<dbReference type="PROSITE" id="PS00211">
    <property type="entry name" value="ABC_TRANSPORTER_1"/>
    <property type="match status" value="1"/>
</dbReference>
<feature type="transmembrane region" description="Helical" evidence="10">
    <location>
        <begin position="231"/>
        <end position="249"/>
    </location>
</feature>
<dbReference type="SUPFAM" id="SSF52540">
    <property type="entry name" value="P-loop containing nucleoside triphosphate hydrolases"/>
    <property type="match status" value="1"/>
</dbReference>
<evidence type="ECO:0000256" key="7">
    <source>
        <dbReference type="ARBA" id="ARBA00022989"/>
    </source>
</evidence>
<keyword evidence="6" id="KW-0067">ATP-binding</keyword>
<reference evidence="13 14" key="1">
    <citation type="submission" date="2017-03" db="EMBL/GenBank/DDBJ databases">
        <title>Isolation of Levoglucosan Utilizing Bacteria.</title>
        <authorList>
            <person name="Arya A.S."/>
        </authorList>
    </citation>
    <scope>NUCLEOTIDE SEQUENCE [LARGE SCALE GENOMIC DNA]</scope>
    <source>
        <strain evidence="13 14">MEC069</strain>
    </source>
</reference>
<protein>
    <submittedName>
        <fullName evidence="13">ABC transporter</fullName>
    </submittedName>
</protein>
<dbReference type="InterPro" id="IPR003439">
    <property type="entry name" value="ABC_transporter-like_ATP-bd"/>
</dbReference>
<evidence type="ECO:0000259" key="12">
    <source>
        <dbReference type="PROSITE" id="PS50929"/>
    </source>
</evidence>
<evidence type="ECO:0000256" key="6">
    <source>
        <dbReference type="ARBA" id="ARBA00022840"/>
    </source>
</evidence>
<keyword evidence="4 10" id="KW-0812">Transmembrane</keyword>
<evidence type="ECO:0000256" key="1">
    <source>
        <dbReference type="ARBA" id="ARBA00004651"/>
    </source>
</evidence>
<dbReference type="Gene3D" id="3.40.50.300">
    <property type="entry name" value="P-loop containing nucleotide triphosphate hydrolases"/>
    <property type="match status" value="1"/>
</dbReference>
<dbReference type="Pfam" id="PF00664">
    <property type="entry name" value="ABC_membrane"/>
    <property type="match status" value="1"/>
</dbReference>
<feature type="compositionally biased region" description="Basic and acidic residues" evidence="9">
    <location>
        <begin position="9"/>
        <end position="23"/>
    </location>
</feature>
<feature type="transmembrane region" description="Helical" evidence="10">
    <location>
        <begin position="343"/>
        <end position="365"/>
    </location>
</feature>
<name>A0A4Y8Q4K4_9BACL</name>
<evidence type="ECO:0000256" key="4">
    <source>
        <dbReference type="ARBA" id="ARBA00022692"/>
    </source>
</evidence>
<evidence type="ECO:0000259" key="11">
    <source>
        <dbReference type="PROSITE" id="PS50893"/>
    </source>
</evidence>
<dbReference type="SUPFAM" id="SSF90123">
    <property type="entry name" value="ABC transporter transmembrane region"/>
    <property type="match status" value="1"/>
</dbReference>
<dbReference type="FunFam" id="3.40.50.300:FF:000221">
    <property type="entry name" value="Multidrug ABC transporter ATP-binding protein"/>
    <property type="match status" value="1"/>
</dbReference>
<feature type="domain" description="ABC transmembrane type-1" evidence="12">
    <location>
        <begin position="116"/>
        <end position="394"/>
    </location>
</feature>
<feature type="region of interest" description="Disordered" evidence="9">
    <location>
        <begin position="1"/>
        <end position="92"/>
    </location>
</feature>
<evidence type="ECO:0000256" key="3">
    <source>
        <dbReference type="ARBA" id="ARBA00022475"/>
    </source>
</evidence>
<dbReference type="InterPro" id="IPR027417">
    <property type="entry name" value="P-loop_NTPase"/>
</dbReference>
<feature type="domain" description="ABC transporter" evidence="11">
    <location>
        <begin position="434"/>
        <end position="668"/>
    </location>
</feature>
<dbReference type="InterPro" id="IPR039421">
    <property type="entry name" value="Type_1_exporter"/>
</dbReference>
<dbReference type="GO" id="GO:0005886">
    <property type="term" value="C:plasma membrane"/>
    <property type="evidence" value="ECO:0007669"/>
    <property type="project" value="UniProtKB-SubCell"/>
</dbReference>
<comment type="caution">
    <text evidence="13">The sequence shown here is derived from an EMBL/GenBank/DDBJ whole genome shotgun (WGS) entry which is preliminary data.</text>
</comment>
<feature type="transmembrane region" description="Helical" evidence="10">
    <location>
        <begin position="115"/>
        <end position="139"/>
    </location>
</feature>
<dbReference type="InterPro" id="IPR003593">
    <property type="entry name" value="AAA+_ATPase"/>
</dbReference>